<dbReference type="PANTHER" id="PTHR10264">
    <property type="entry name" value="BAND 7 PROTEIN-RELATED"/>
    <property type="match status" value="1"/>
</dbReference>
<dbReference type="PANTHER" id="PTHR10264:SF117">
    <property type="entry name" value="ERYTHROCYTE BAND 7 INTEGRAL MEMBRANE PROTEIN-LIKE"/>
    <property type="match status" value="1"/>
</dbReference>
<dbReference type="SMART" id="SM00244">
    <property type="entry name" value="PHB"/>
    <property type="match status" value="1"/>
</dbReference>
<proteinExistence type="inferred from homology"/>
<feature type="domain" description="Band 7" evidence="5">
    <location>
        <begin position="86"/>
        <end position="245"/>
    </location>
</feature>
<comment type="caution">
    <text evidence="6">The sequence shown here is derived from an EMBL/GenBank/DDBJ whole genome shotgun (WGS) entry which is preliminary data.</text>
</comment>
<keyword evidence="7" id="KW-1185">Reference proteome</keyword>
<keyword evidence="4" id="KW-1133">Transmembrane helix</keyword>
<dbReference type="SUPFAM" id="SSF117892">
    <property type="entry name" value="Band 7/SPFH domain"/>
    <property type="match status" value="1"/>
</dbReference>
<evidence type="ECO:0000256" key="4">
    <source>
        <dbReference type="SAM" id="Phobius"/>
    </source>
</evidence>
<dbReference type="Gene3D" id="3.30.479.30">
    <property type="entry name" value="Band 7 domain"/>
    <property type="match status" value="1"/>
</dbReference>
<dbReference type="InterPro" id="IPR036013">
    <property type="entry name" value="Band_7/SPFH_dom_sf"/>
</dbReference>
<name>A0A401NGI1_SCYTO</name>
<evidence type="ECO:0000256" key="1">
    <source>
        <dbReference type="ARBA" id="ARBA00004370"/>
    </source>
</evidence>
<dbReference type="OrthoDB" id="2105077at2759"/>
<gene>
    <name evidence="6" type="ORF">scyTo_0014098</name>
</gene>
<sequence length="316" mass="34876">MIGRVPPCLGNPHDPIEGRYQDLSVKTGGTGGSFTMELSKRRVSAVRAGEASHTEHNAGGTGCFAWILLILSFVFIVATFPLSIWFCMKVVKEYERAVIFRLGRIVQGGAKGPGIFWIIPCTDTFRLVDLRTVSFSVPPQEVLTKDSVTIMVDAIVYYRIFNPVMSVISVIDVANVTHLLAQTTLQNMLGTKSLTSILTERENMAQEMEKHLFDASKNWGIKVERVEIKDVRLPKALQRAMAAEAEAVRDAKAKVIAAEGEMNASRALKEAATVMAMSPNALQLRYLQTLSEVASERNSTILFPVPINIMTGFKKK</sequence>
<evidence type="ECO:0000259" key="5">
    <source>
        <dbReference type="SMART" id="SM00244"/>
    </source>
</evidence>
<reference evidence="6 7" key="1">
    <citation type="journal article" date="2018" name="Nat. Ecol. Evol.">
        <title>Shark genomes provide insights into elasmobranch evolution and the origin of vertebrates.</title>
        <authorList>
            <person name="Hara Y"/>
            <person name="Yamaguchi K"/>
            <person name="Onimaru K"/>
            <person name="Kadota M"/>
            <person name="Koyanagi M"/>
            <person name="Keeley SD"/>
            <person name="Tatsumi K"/>
            <person name="Tanaka K"/>
            <person name="Motone F"/>
            <person name="Kageyama Y"/>
            <person name="Nozu R"/>
            <person name="Adachi N"/>
            <person name="Nishimura O"/>
            <person name="Nakagawa R"/>
            <person name="Tanegashima C"/>
            <person name="Kiyatake I"/>
            <person name="Matsumoto R"/>
            <person name="Murakumo K"/>
            <person name="Nishida K"/>
            <person name="Terakita A"/>
            <person name="Kuratani S"/>
            <person name="Sato K"/>
            <person name="Hyodo S Kuraku.S."/>
        </authorList>
    </citation>
    <scope>NUCLEOTIDE SEQUENCE [LARGE SCALE GENOMIC DNA]</scope>
</reference>
<evidence type="ECO:0000256" key="2">
    <source>
        <dbReference type="ARBA" id="ARBA00008164"/>
    </source>
</evidence>
<comment type="similarity">
    <text evidence="2">Belongs to the band 7/mec-2 family.</text>
</comment>
<protein>
    <recommendedName>
        <fullName evidence="5">Band 7 domain-containing protein</fullName>
    </recommendedName>
</protein>
<dbReference type="PRINTS" id="PR00721">
    <property type="entry name" value="STOMATIN"/>
</dbReference>
<dbReference type="FunFam" id="3.30.479.30:FF:000002">
    <property type="entry name" value="band 7 protein AGAP004871"/>
    <property type="match status" value="1"/>
</dbReference>
<dbReference type="STRING" id="75743.A0A401NGI1"/>
<dbReference type="Proteomes" id="UP000288216">
    <property type="component" value="Unassembled WGS sequence"/>
</dbReference>
<evidence type="ECO:0000256" key="3">
    <source>
        <dbReference type="ARBA" id="ARBA00023136"/>
    </source>
</evidence>
<dbReference type="InterPro" id="IPR001972">
    <property type="entry name" value="Stomatin_HflK_fam"/>
</dbReference>
<evidence type="ECO:0000313" key="7">
    <source>
        <dbReference type="Proteomes" id="UP000288216"/>
    </source>
</evidence>
<accession>A0A401NGI1</accession>
<dbReference type="EMBL" id="BFAA01007442">
    <property type="protein sequence ID" value="GCB60033.1"/>
    <property type="molecule type" value="Genomic_DNA"/>
</dbReference>
<dbReference type="AlphaFoldDB" id="A0A401NGI1"/>
<keyword evidence="3 4" id="KW-0472">Membrane</keyword>
<dbReference type="GO" id="GO:0005886">
    <property type="term" value="C:plasma membrane"/>
    <property type="evidence" value="ECO:0007669"/>
    <property type="project" value="InterPro"/>
</dbReference>
<dbReference type="Gene3D" id="6.10.250.2090">
    <property type="match status" value="1"/>
</dbReference>
<comment type="subcellular location">
    <subcellularLocation>
        <location evidence="1">Membrane</location>
    </subcellularLocation>
</comment>
<keyword evidence="4" id="KW-0812">Transmembrane</keyword>
<dbReference type="InterPro" id="IPR001107">
    <property type="entry name" value="Band_7"/>
</dbReference>
<dbReference type="InterPro" id="IPR043202">
    <property type="entry name" value="Band-7_stomatin-like"/>
</dbReference>
<evidence type="ECO:0000313" key="6">
    <source>
        <dbReference type="EMBL" id="GCB60033.1"/>
    </source>
</evidence>
<dbReference type="OMA" id="INKIGCE"/>
<organism evidence="6 7">
    <name type="scientific">Scyliorhinus torazame</name>
    <name type="common">Cloudy catshark</name>
    <name type="synonym">Catulus torazame</name>
    <dbReference type="NCBI Taxonomy" id="75743"/>
    <lineage>
        <taxon>Eukaryota</taxon>
        <taxon>Metazoa</taxon>
        <taxon>Chordata</taxon>
        <taxon>Craniata</taxon>
        <taxon>Vertebrata</taxon>
        <taxon>Chondrichthyes</taxon>
        <taxon>Elasmobranchii</taxon>
        <taxon>Galeomorphii</taxon>
        <taxon>Galeoidea</taxon>
        <taxon>Carcharhiniformes</taxon>
        <taxon>Scyliorhinidae</taxon>
        <taxon>Scyliorhinus</taxon>
    </lineage>
</organism>
<dbReference type="Pfam" id="PF01145">
    <property type="entry name" value="Band_7"/>
    <property type="match status" value="1"/>
</dbReference>
<feature type="transmembrane region" description="Helical" evidence="4">
    <location>
        <begin position="64"/>
        <end position="87"/>
    </location>
</feature>